<keyword evidence="6" id="KW-0067">ATP-binding</keyword>
<dbReference type="GO" id="GO:0030295">
    <property type="term" value="F:protein kinase activator activity"/>
    <property type="evidence" value="ECO:0007669"/>
    <property type="project" value="TreeGrafter"/>
</dbReference>
<keyword evidence="3" id="KW-0808">Transferase</keyword>
<evidence type="ECO:0000256" key="5">
    <source>
        <dbReference type="ARBA" id="ARBA00022777"/>
    </source>
</evidence>
<name>A0A2S1LS31_9FLAO</name>
<dbReference type="EMBL" id="CP020919">
    <property type="protein sequence ID" value="AWG26573.1"/>
    <property type="molecule type" value="Genomic_DNA"/>
</dbReference>
<evidence type="ECO:0000256" key="1">
    <source>
        <dbReference type="ARBA" id="ARBA00000085"/>
    </source>
</evidence>
<protein>
    <recommendedName>
        <fullName evidence="2">histidine kinase</fullName>
        <ecNumber evidence="2">2.7.13.3</ecNumber>
    </recommendedName>
</protein>
<evidence type="ECO:0000259" key="9">
    <source>
        <dbReference type="PROSITE" id="PS50109"/>
    </source>
</evidence>
<evidence type="ECO:0000256" key="8">
    <source>
        <dbReference type="SAM" id="Phobius"/>
    </source>
</evidence>
<dbReference type="InterPro" id="IPR036890">
    <property type="entry name" value="HATPase_C_sf"/>
</dbReference>
<evidence type="ECO:0000256" key="3">
    <source>
        <dbReference type="ARBA" id="ARBA00022679"/>
    </source>
</evidence>
<dbReference type="SMART" id="SM00387">
    <property type="entry name" value="HATPase_c"/>
    <property type="match status" value="1"/>
</dbReference>
<evidence type="ECO:0000256" key="2">
    <source>
        <dbReference type="ARBA" id="ARBA00012438"/>
    </source>
</evidence>
<sequence length="343" mass="38885">MQLYHLLSKIGFLKKSYAFKFLFISFLGTHIPLIGIILFVIFHGNTLSASTIIVFTLLLTLLATAITLYFLKGLMYPIELVSKALHGYQQSRMIPNLPLHYSDEAGFLMKNFQLAIEANETNLKDKQDLIYLLSHDMKNYADNPGYLAQLILEEEPAEAIVEYSQLILESTQQQKKFLQTFITLLRQEEELAEAPMADHDADIRAVLDRLQQQVKTKIKNKKLKFTITMPTDVVHFKINEDLLLRVLVNLVDNAIKFSYVSGVIDLIVSKDTISVRDYGTGFVLAEKEAIFRKFTVAGRSGTRNEASTGIGLYLCRKIIEKYQAKLIGDSEGKDKGAVFTILF</sequence>
<dbReference type="KEGG" id="fki:FK004_15745"/>
<evidence type="ECO:0000313" key="10">
    <source>
        <dbReference type="EMBL" id="AWG26573.1"/>
    </source>
</evidence>
<dbReference type="Proteomes" id="UP000244677">
    <property type="component" value="Chromosome"/>
</dbReference>
<proteinExistence type="predicted"/>
<feature type="domain" description="Histidine kinase" evidence="9">
    <location>
        <begin position="132"/>
        <end position="343"/>
    </location>
</feature>
<dbReference type="OrthoDB" id="9780487at2"/>
<keyword evidence="8" id="KW-0472">Membrane</keyword>
<dbReference type="Gene3D" id="3.30.565.10">
    <property type="entry name" value="Histidine kinase-like ATPase, C-terminal domain"/>
    <property type="match status" value="1"/>
</dbReference>
<evidence type="ECO:0000256" key="6">
    <source>
        <dbReference type="ARBA" id="ARBA00022840"/>
    </source>
</evidence>
<gene>
    <name evidence="10" type="ORF">FK004_15745</name>
</gene>
<dbReference type="GO" id="GO:0000156">
    <property type="term" value="F:phosphorelay response regulator activity"/>
    <property type="evidence" value="ECO:0007669"/>
    <property type="project" value="TreeGrafter"/>
</dbReference>
<keyword evidence="5" id="KW-0418">Kinase</keyword>
<dbReference type="PANTHER" id="PTHR42878:SF7">
    <property type="entry name" value="SENSOR HISTIDINE KINASE GLRK"/>
    <property type="match status" value="1"/>
</dbReference>
<dbReference type="InterPro" id="IPR003594">
    <property type="entry name" value="HATPase_dom"/>
</dbReference>
<evidence type="ECO:0000313" key="11">
    <source>
        <dbReference type="Proteomes" id="UP000244677"/>
    </source>
</evidence>
<feature type="transmembrane region" description="Helical" evidence="8">
    <location>
        <begin position="21"/>
        <end position="42"/>
    </location>
</feature>
<keyword evidence="8" id="KW-0812">Transmembrane</keyword>
<comment type="catalytic activity">
    <reaction evidence="1">
        <text>ATP + protein L-histidine = ADP + protein N-phospho-L-histidine.</text>
        <dbReference type="EC" id="2.7.13.3"/>
    </reaction>
</comment>
<dbReference type="GO" id="GO:0004673">
    <property type="term" value="F:protein histidine kinase activity"/>
    <property type="evidence" value="ECO:0007669"/>
    <property type="project" value="UniProtKB-EC"/>
</dbReference>
<dbReference type="PANTHER" id="PTHR42878">
    <property type="entry name" value="TWO-COMPONENT HISTIDINE KINASE"/>
    <property type="match status" value="1"/>
</dbReference>
<keyword evidence="7" id="KW-0902">Two-component regulatory system</keyword>
<dbReference type="Pfam" id="PF02518">
    <property type="entry name" value="HATPase_c"/>
    <property type="match status" value="1"/>
</dbReference>
<dbReference type="EC" id="2.7.13.3" evidence="2"/>
<organism evidence="10 11">
    <name type="scientific">Flavobacterium kingsejongi</name>
    <dbReference type="NCBI Taxonomy" id="1678728"/>
    <lineage>
        <taxon>Bacteria</taxon>
        <taxon>Pseudomonadati</taxon>
        <taxon>Bacteroidota</taxon>
        <taxon>Flavobacteriia</taxon>
        <taxon>Flavobacteriales</taxon>
        <taxon>Flavobacteriaceae</taxon>
        <taxon>Flavobacterium</taxon>
    </lineage>
</organism>
<dbReference type="InterPro" id="IPR005467">
    <property type="entry name" value="His_kinase_dom"/>
</dbReference>
<keyword evidence="11" id="KW-1185">Reference proteome</keyword>
<dbReference type="RefSeq" id="WP_108738087.1">
    <property type="nucleotide sequence ID" value="NZ_CP020919.1"/>
</dbReference>
<keyword evidence="8" id="KW-1133">Transmembrane helix</keyword>
<dbReference type="GO" id="GO:0007234">
    <property type="term" value="P:osmosensory signaling via phosphorelay pathway"/>
    <property type="evidence" value="ECO:0007669"/>
    <property type="project" value="TreeGrafter"/>
</dbReference>
<dbReference type="GO" id="GO:0005524">
    <property type="term" value="F:ATP binding"/>
    <property type="evidence" value="ECO:0007669"/>
    <property type="project" value="UniProtKB-KW"/>
</dbReference>
<evidence type="ECO:0000256" key="7">
    <source>
        <dbReference type="ARBA" id="ARBA00023012"/>
    </source>
</evidence>
<dbReference type="SUPFAM" id="SSF55874">
    <property type="entry name" value="ATPase domain of HSP90 chaperone/DNA topoisomerase II/histidine kinase"/>
    <property type="match status" value="1"/>
</dbReference>
<accession>A0A2S1LS31</accession>
<evidence type="ECO:0000256" key="4">
    <source>
        <dbReference type="ARBA" id="ARBA00022741"/>
    </source>
</evidence>
<feature type="transmembrane region" description="Helical" evidence="8">
    <location>
        <begin position="48"/>
        <end position="71"/>
    </location>
</feature>
<dbReference type="PROSITE" id="PS50109">
    <property type="entry name" value="HIS_KIN"/>
    <property type="match status" value="1"/>
</dbReference>
<dbReference type="InterPro" id="IPR050351">
    <property type="entry name" value="BphY/WalK/GraS-like"/>
</dbReference>
<keyword evidence="4" id="KW-0547">Nucleotide-binding</keyword>
<reference evidence="10 11" key="1">
    <citation type="submission" date="2017-04" db="EMBL/GenBank/DDBJ databases">
        <title>Complete genome sequence of Flavobacterium kingsejong AJ004.</title>
        <authorList>
            <person name="Lee P.C."/>
        </authorList>
    </citation>
    <scope>NUCLEOTIDE SEQUENCE [LARGE SCALE GENOMIC DNA]</scope>
    <source>
        <strain evidence="10 11">AJ004</strain>
    </source>
</reference>
<dbReference type="AlphaFoldDB" id="A0A2S1LS31"/>